<evidence type="ECO:0000259" key="9">
    <source>
        <dbReference type="PROSITE" id="PS50011"/>
    </source>
</evidence>
<name>A0A2T7PFK3_POMCA</name>
<comment type="catalytic activity">
    <reaction evidence="8">
        <text>L-seryl-[protein] + ATP = O-phospho-L-seryl-[protein] + ADP + H(+)</text>
        <dbReference type="Rhea" id="RHEA:17989"/>
        <dbReference type="Rhea" id="RHEA-COMP:9863"/>
        <dbReference type="Rhea" id="RHEA-COMP:11604"/>
        <dbReference type="ChEBI" id="CHEBI:15378"/>
        <dbReference type="ChEBI" id="CHEBI:29999"/>
        <dbReference type="ChEBI" id="CHEBI:30616"/>
        <dbReference type="ChEBI" id="CHEBI:83421"/>
        <dbReference type="ChEBI" id="CHEBI:456216"/>
        <dbReference type="EC" id="2.7.11.1"/>
    </reaction>
</comment>
<dbReference type="AlphaFoldDB" id="A0A2T7PFK3"/>
<gene>
    <name evidence="10" type="ORF">C0Q70_07633</name>
</gene>
<dbReference type="InterPro" id="IPR050629">
    <property type="entry name" value="STE20/SPS1-PAK"/>
</dbReference>
<organism evidence="10 11">
    <name type="scientific">Pomacea canaliculata</name>
    <name type="common">Golden apple snail</name>
    <dbReference type="NCBI Taxonomy" id="400727"/>
    <lineage>
        <taxon>Eukaryota</taxon>
        <taxon>Metazoa</taxon>
        <taxon>Spiralia</taxon>
        <taxon>Lophotrochozoa</taxon>
        <taxon>Mollusca</taxon>
        <taxon>Gastropoda</taxon>
        <taxon>Caenogastropoda</taxon>
        <taxon>Architaenioglossa</taxon>
        <taxon>Ampullarioidea</taxon>
        <taxon>Ampullariidae</taxon>
        <taxon>Pomacea</taxon>
    </lineage>
</organism>
<keyword evidence="4" id="KW-0547">Nucleotide-binding</keyword>
<evidence type="ECO:0000313" key="11">
    <source>
        <dbReference type="Proteomes" id="UP000245119"/>
    </source>
</evidence>
<evidence type="ECO:0000256" key="3">
    <source>
        <dbReference type="ARBA" id="ARBA00022679"/>
    </source>
</evidence>
<dbReference type="SMART" id="SM00220">
    <property type="entry name" value="S_TKc"/>
    <property type="match status" value="1"/>
</dbReference>
<keyword evidence="2" id="KW-0723">Serine/threonine-protein kinase</keyword>
<dbReference type="Gene3D" id="1.10.510.10">
    <property type="entry name" value="Transferase(Phosphotransferase) domain 1"/>
    <property type="match status" value="1"/>
</dbReference>
<evidence type="ECO:0000256" key="6">
    <source>
        <dbReference type="ARBA" id="ARBA00022840"/>
    </source>
</evidence>
<sequence length="454" mass="51379">MADDSDLGIRRRQQFELENSSKDDKLNLLINMVVSGKVHIETDTDDKLKIVYGDEKVRHLAHVDVSSAHTIQKGKNEDDMKKRVEVCLEMIEAIKAKRAPSGVAVSLSAQGDYREDIEFRNLQEVLGSGSLAGKVMVVEDIKTGSVHAMKTVMLSEFCTNEIRCWVDLDGSDSFPSLYLFRLDGRKVVFHMEKLESSVVMDDIIKENIWRLKEQRPDLVRPFSLFVFHDLLSTLKEMHDKNWTHNDLHSGNVMLTKDTMSVKVLDFGMAKPLRGELNFNKQGLKNDILSVIRLFCALYIGEDFSDNFQLQKSMKSGNVRETIEQAQQLSKEERRELFELVKLTYDVACYESQEGYGDPTFVMEKIKDSCNPKDKNKVMKMAAAVLFPEIWENDVVLHAKQGDDVADGFCDVPDAGIAAAVVPMAQVLPCIQDIDIEAVADTLPDDILDKLTLRH</sequence>
<keyword evidence="5" id="KW-0418">Kinase</keyword>
<keyword evidence="11" id="KW-1185">Reference proteome</keyword>
<dbReference type="GO" id="GO:0005737">
    <property type="term" value="C:cytoplasm"/>
    <property type="evidence" value="ECO:0007669"/>
    <property type="project" value="TreeGrafter"/>
</dbReference>
<dbReference type="Proteomes" id="UP000245119">
    <property type="component" value="Linkage Group LG4"/>
</dbReference>
<dbReference type="OrthoDB" id="6128227at2759"/>
<keyword evidence="3" id="KW-0808">Transferase</keyword>
<dbReference type="STRING" id="400727.A0A2T7PFK3"/>
<dbReference type="InterPro" id="IPR000719">
    <property type="entry name" value="Prot_kinase_dom"/>
</dbReference>
<protein>
    <recommendedName>
        <fullName evidence="9">Protein kinase domain-containing protein</fullName>
    </recommendedName>
</protein>
<keyword evidence="6" id="KW-0067">ATP-binding</keyword>
<proteinExistence type="inferred from homology"/>
<evidence type="ECO:0000313" key="10">
    <source>
        <dbReference type="EMBL" id="PVD32204.1"/>
    </source>
</evidence>
<evidence type="ECO:0000256" key="7">
    <source>
        <dbReference type="ARBA" id="ARBA00047899"/>
    </source>
</evidence>
<feature type="domain" description="Protein kinase" evidence="9">
    <location>
        <begin position="120"/>
        <end position="454"/>
    </location>
</feature>
<evidence type="ECO:0000256" key="4">
    <source>
        <dbReference type="ARBA" id="ARBA00022741"/>
    </source>
</evidence>
<dbReference type="Pfam" id="PF00069">
    <property type="entry name" value="Pkinase"/>
    <property type="match status" value="1"/>
</dbReference>
<reference evidence="10 11" key="1">
    <citation type="submission" date="2018-04" db="EMBL/GenBank/DDBJ databases">
        <title>The genome of golden apple snail Pomacea canaliculata provides insight into stress tolerance and invasive adaptation.</title>
        <authorList>
            <person name="Liu C."/>
            <person name="Liu B."/>
            <person name="Ren Y."/>
            <person name="Zhang Y."/>
            <person name="Wang H."/>
            <person name="Li S."/>
            <person name="Jiang F."/>
            <person name="Yin L."/>
            <person name="Zhang G."/>
            <person name="Qian W."/>
            <person name="Fan W."/>
        </authorList>
    </citation>
    <scope>NUCLEOTIDE SEQUENCE [LARGE SCALE GENOMIC DNA]</scope>
    <source>
        <strain evidence="10">SZHN2017</strain>
        <tissue evidence="10">Muscle</tissue>
    </source>
</reference>
<dbReference type="GO" id="GO:0005524">
    <property type="term" value="F:ATP binding"/>
    <property type="evidence" value="ECO:0007669"/>
    <property type="project" value="UniProtKB-KW"/>
</dbReference>
<evidence type="ECO:0000256" key="5">
    <source>
        <dbReference type="ARBA" id="ARBA00022777"/>
    </source>
</evidence>
<evidence type="ECO:0000256" key="2">
    <source>
        <dbReference type="ARBA" id="ARBA00022527"/>
    </source>
</evidence>
<dbReference type="Gene3D" id="3.30.200.20">
    <property type="entry name" value="Phosphorylase Kinase, domain 1"/>
    <property type="match status" value="1"/>
</dbReference>
<dbReference type="PANTHER" id="PTHR48012:SF10">
    <property type="entry name" value="FI20177P1"/>
    <property type="match status" value="1"/>
</dbReference>
<comment type="caution">
    <text evidence="10">The sequence shown here is derived from an EMBL/GenBank/DDBJ whole genome shotgun (WGS) entry which is preliminary data.</text>
</comment>
<dbReference type="PANTHER" id="PTHR48012">
    <property type="entry name" value="STERILE20-LIKE KINASE, ISOFORM B-RELATED"/>
    <property type="match status" value="1"/>
</dbReference>
<evidence type="ECO:0000256" key="1">
    <source>
        <dbReference type="ARBA" id="ARBA00008874"/>
    </source>
</evidence>
<evidence type="ECO:0000256" key="8">
    <source>
        <dbReference type="ARBA" id="ARBA00048679"/>
    </source>
</evidence>
<accession>A0A2T7PFK3</accession>
<dbReference type="PROSITE" id="PS50011">
    <property type="entry name" value="PROTEIN_KINASE_DOM"/>
    <property type="match status" value="1"/>
</dbReference>
<comment type="catalytic activity">
    <reaction evidence="7">
        <text>L-threonyl-[protein] + ATP = O-phospho-L-threonyl-[protein] + ADP + H(+)</text>
        <dbReference type="Rhea" id="RHEA:46608"/>
        <dbReference type="Rhea" id="RHEA-COMP:11060"/>
        <dbReference type="Rhea" id="RHEA-COMP:11605"/>
        <dbReference type="ChEBI" id="CHEBI:15378"/>
        <dbReference type="ChEBI" id="CHEBI:30013"/>
        <dbReference type="ChEBI" id="CHEBI:30616"/>
        <dbReference type="ChEBI" id="CHEBI:61977"/>
        <dbReference type="ChEBI" id="CHEBI:456216"/>
        <dbReference type="EC" id="2.7.11.1"/>
    </reaction>
</comment>
<dbReference type="SUPFAM" id="SSF56112">
    <property type="entry name" value="Protein kinase-like (PK-like)"/>
    <property type="match status" value="1"/>
</dbReference>
<dbReference type="InterPro" id="IPR011009">
    <property type="entry name" value="Kinase-like_dom_sf"/>
</dbReference>
<dbReference type="GO" id="GO:0004674">
    <property type="term" value="F:protein serine/threonine kinase activity"/>
    <property type="evidence" value="ECO:0007669"/>
    <property type="project" value="UniProtKB-KW"/>
</dbReference>
<comment type="similarity">
    <text evidence="1">Belongs to the protein kinase superfamily. STE Ser/Thr protein kinase family. STE20 subfamily.</text>
</comment>
<dbReference type="EMBL" id="PZQS01000004">
    <property type="protein sequence ID" value="PVD32204.1"/>
    <property type="molecule type" value="Genomic_DNA"/>
</dbReference>